<evidence type="ECO:0000256" key="4">
    <source>
        <dbReference type="ARBA" id="ARBA00022989"/>
    </source>
</evidence>
<dbReference type="RefSeq" id="WP_200966485.1">
    <property type="nucleotide sequence ID" value="NZ_BMAQ01000014.1"/>
</dbReference>
<feature type="transmembrane region" description="Helical" evidence="6">
    <location>
        <begin position="63"/>
        <end position="86"/>
    </location>
</feature>
<evidence type="ECO:0000256" key="1">
    <source>
        <dbReference type="ARBA" id="ARBA00004651"/>
    </source>
</evidence>
<evidence type="ECO:0000256" key="2">
    <source>
        <dbReference type="ARBA" id="ARBA00022475"/>
    </source>
</evidence>
<organism evidence="7 8">
    <name type="scientific">Insulibacter thermoxylanivorax</name>
    <dbReference type="NCBI Taxonomy" id="2749268"/>
    <lineage>
        <taxon>Bacteria</taxon>
        <taxon>Bacillati</taxon>
        <taxon>Bacillota</taxon>
        <taxon>Bacilli</taxon>
        <taxon>Bacillales</taxon>
        <taxon>Paenibacillaceae</taxon>
        <taxon>Insulibacter</taxon>
    </lineage>
</organism>
<evidence type="ECO:0000313" key="7">
    <source>
        <dbReference type="EMBL" id="GFR38234.1"/>
    </source>
</evidence>
<evidence type="ECO:0000256" key="3">
    <source>
        <dbReference type="ARBA" id="ARBA00022692"/>
    </source>
</evidence>
<name>A0A916QEP5_9BACL</name>
<feature type="transmembrane region" description="Helical" evidence="6">
    <location>
        <begin position="270"/>
        <end position="290"/>
    </location>
</feature>
<feature type="transmembrane region" description="Helical" evidence="6">
    <location>
        <begin position="37"/>
        <end position="56"/>
    </location>
</feature>
<feature type="transmembrane region" description="Helical" evidence="6">
    <location>
        <begin position="7"/>
        <end position="31"/>
    </location>
</feature>
<dbReference type="PANTHER" id="PTHR43370:SF1">
    <property type="entry name" value="GUANOSINE ABC TRANSPORTER PERMEASE PROTEIN NUPQ"/>
    <property type="match status" value="1"/>
</dbReference>
<evidence type="ECO:0000256" key="5">
    <source>
        <dbReference type="ARBA" id="ARBA00023136"/>
    </source>
</evidence>
<feature type="transmembrane region" description="Helical" evidence="6">
    <location>
        <begin position="92"/>
        <end position="111"/>
    </location>
</feature>
<reference evidence="7" key="2">
    <citation type="journal article" date="2021" name="Data Brief">
        <title>Draft genome sequence data of the facultative, thermophilic, xylanolytic bacterium Paenibacillus sp. strain DA-C8.</title>
        <authorList>
            <person name="Chhe C."/>
            <person name="Uke A."/>
            <person name="Baramee S."/>
            <person name="Ungkulpasvich U."/>
            <person name="Tachaapaikoon C."/>
            <person name="Pason P."/>
            <person name="Waeonukul R."/>
            <person name="Ratanakhanokchai K."/>
            <person name="Kosugi A."/>
        </authorList>
    </citation>
    <scope>NUCLEOTIDE SEQUENCE</scope>
    <source>
        <strain evidence="7">DA-C8</strain>
    </source>
</reference>
<keyword evidence="8" id="KW-1185">Reference proteome</keyword>
<evidence type="ECO:0000256" key="6">
    <source>
        <dbReference type="SAM" id="Phobius"/>
    </source>
</evidence>
<dbReference type="CDD" id="cd06580">
    <property type="entry name" value="TM_PBP1_transp_TpRbsC_like"/>
    <property type="match status" value="1"/>
</dbReference>
<feature type="transmembrane region" description="Helical" evidence="6">
    <location>
        <begin position="235"/>
        <end position="258"/>
    </location>
</feature>
<dbReference type="PANTHER" id="PTHR43370">
    <property type="entry name" value="SUGAR ABC TRANSPORTER INTEGRAL MEMBRANE PROTEIN-RELATED"/>
    <property type="match status" value="1"/>
</dbReference>
<protein>
    <submittedName>
        <fullName evidence="7">ABC transporter permease</fullName>
    </submittedName>
</protein>
<accession>A0A916QEP5</accession>
<comment type="caution">
    <text evidence="7">The sequence shown here is derived from an EMBL/GenBank/DDBJ whole genome shotgun (WGS) entry which is preliminary data.</text>
</comment>
<dbReference type="GO" id="GO:0005886">
    <property type="term" value="C:plasma membrane"/>
    <property type="evidence" value="ECO:0007669"/>
    <property type="project" value="UniProtKB-SubCell"/>
</dbReference>
<sequence>MDLNIDMIVSLLASTLRISIPIAFAALGAIFSERAGIVNIGLEGMMLAGAFAGVWGSYLTGNAYVGLLFAMLAGALFALIHAVLTIQLKTDHIISGLAINLLSLGFTTVMLENIWGNRGRSAPVAGLGNLSIPGLRDLPVIGPILGNTSILFYLLIACLVLGWIVLYKTVFGLRMRVIGDNPRVADSLGVNVYMMQYIGVITCGVLAGIGGAYLSIGDINMFSRDMVAGRGYIALAALIFGGWNPLGVYLGSLLFGFAQALQIRLQVFEIPVHFVEMLPYIVTLLVLIVYRNRARGPIAAGKHFRRGET</sequence>
<dbReference type="InterPro" id="IPR001851">
    <property type="entry name" value="ABC_transp_permease"/>
</dbReference>
<reference evidence="7" key="1">
    <citation type="submission" date="2020-08" db="EMBL/GenBank/DDBJ databases">
        <authorList>
            <person name="Uke A."/>
            <person name="Chhe C."/>
            <person name="Baramee S."/>
            <person name="Kosugi A."/>
        </authorList>
    </citation>
    <scope>NUCLEOTIDE SEQUENCE</scope>
    <source>
        <strain evidence="7">DA-C8</strain>
    </source>
</reference>
<dbReference type="AlphaFoldDB" id="A0A916QEP5"/>
<gene>
    <name evidence="7" type="ORF">PRECH8_15300</name>
</gene>
<dbReference type="Pfam" id="PF02653">
    <property type="entry name" value="BPD_transp_2"/>
    <property type="match status" value="1"/>
</dbReference>
<feature type="transmembrane region" description="Helical" evidence="6">
    <location>
        <begin position="193"/>
        <end position="214"/>
    </location>
</feature>
<dbReference type="Proteomes" id="UP000654993">
    <property type="component" value="Unassembled WGS sequence"/>
</dbReference>
<comment type="subcellular location">
    <subcellularLocation>
        <location evidence="1">Cell membrane</location>
        <topology evidence="1">Multi-pass membrane protein</topology>
    </subcellularLocation>
</comment>
<dbReference type="EMBL" id="BMAQ01000014">
    <property type="protein sequence ID" value="GFR38234.1"/>
    <property type="molecule type" value="Genomic_DNA"/>
</dbReference>
<dbReference type="GO" id="GO:0022857">
    <property type="term" value="F:transmembrane transporter activity"/>
    <property type="evidence" value="ECO:0007669"/>
    <property type="project" value="InterPro"/>
</dbReference>
<feature type="transmembrane region" description="Helical" evidence="6">
    <location>
        <begin position="150"/>
        <end position="173"/>
    </location>
</feature>
<keyword evidence="4 6" id="KW-1133">Transmembrane helix</keyword>
<proteinExistence type="predicted"/>
<keyword evidence="3 6" id="KW-0812">Transmembrane</keyword>
<keyword evidence="2" id="KW-1003">Cell membrane</keyword>
<evidence type="ECO:0000313" key="8">
    <source>
        <dbReference type="Proteomes" id="UP000654993"/>
    </source>
</evidence>
<keyword evidence="5 6" id="KW-0472">Membrane</keyword>